<dbReference type="EMBL" id="RSCD01000007">
    <property type="protein sequence ID" value="RSH91970.1"/>
    <property type="molecule type" value="Genomic_DNA"/>
</dbReference>
<feature type="compositionally biased region" description="Low complexity" evidence="1">
    <location>
        <begin position="603"/>
        <end position="618"/>
    </location>
</feature>
<feature type="compositionally biased region" description="Low complexity" evidence="1">
    <location>
        <begin position="460"/>
        <end position="469"/>
    </location>
</feature>
<proteinExistence type="predicted"/>
<gene>
    <name evidence="2" type="ORF">EHS25_009340</name>
</gene>
<feature type="compositionally biased region" description="Low complexity" evidence="1">
    <location>
        <begin position="480"/>
        <end position="495"/>
    </location>
</feature>
<sequence length="786" mass="82443">MSFTVPSPRPADPSTASALSLSQPPLAISTSSSARSIPSSSPPTHSVSTHARRPSLPAPTSLLSSSPSRSIPVPPRHGSILSTSSNHSASAHPHRLSFSGSPFEGSVPALPISARRAHTKGSSSGSVSLSSSLFLSPDQALRDPERWEGVSRSKSERRLSEARPHMSLVDIAQIKNMDDGKWLNISAGHVAKHRKQEVKVVRGTMSMEEAVEVSAVARKWSDSAGAAEERGDCLLVERSPKVYGFFDYADLNTFLLLVLHASTSSPSTSRSPSRPATSRGEAAASLRADALAANESALAEDDEMPFGLLDQRGQQVVQRLRRGHKVIVGDVCDISQKDPYHCYNFDTTLRTVLPLFASGVHRIAVNARPDPSGSASPQPPRILTDLALLEHLVSLPAAAQPTILTLPVSSPAITFPLHPLVSLPGTASVLDAMQVMSLNGLSALGVLSGSGSARSRRESSGSSTSSTGSFVARRDSTSHLPVTSSPMLMPLSPSVEAPSPLESSDSAPGGGGLFSIVTAQDCAKLVVPSEGKQVLGMGLERMVKGMQYVEEAGRERGEERVPVHTIPYSSSLVHASHLILATSSSRVFLRNPGLGMSPPLSPTPSLTTSQYSPPSSPSISALYLSEQMPLPERLSQPRRGTSALPPAPPTQLSPHYVVSTVDILSALAKAYSQHLTPPPGATWPVAGAITIGTPTRTSEPVIMTAEDDAHAPSTAEGLSGGMGRLNIGVGDTGSGGGFQGWELDPEGLSKRRRASSAGMASAPSSNASQGEAPFESWRWAGRVGRT</sequence>
<feature type="region of interest" description="Disordered" evidence="1">
    <location>
        <begin position="599"/>
        <end position="618"/>
    </location>
</feature>
<feature type="region of interest" description="Disordered" evidence="1">
    <location>
        <begin position="633"/>
        <end position="652"/>
    </location>
</feature>
<evidence type="ECO:0008006" key="4">
    <source>
        <dbReference type="Google" id="ProtNLM"/>
    </source>
</evidence>
<feature type="region of interest" description="Disordered" evidence="1">
    <location>
        <begin position="1"/>
        <end position="102"/>
    </location>
</feature>
<feature type="compositionally biased region" description="Low complexity" evidence="1">
    <location>
        <begin position="755"/>
        <end position="768"/>
    </location>
</feature>
<dbReference type="OrthoDB" id="449052at2759"/>
<dbReference type="Proteomes" id="UP000279259">
    <property type="component" value="Unassembled WGS sequence"/>
</dbReference>
<dbReference type="AlphaFoldDB" id="A0A427YLN0"/>
<accession>A0A427YLN0</accession>
<feature type="compositionally biased region" description="Low complexity" evidence="1">
    <location>
        <begin position="27"/>
        <end position="71"/>
    </location>
</feature>
<evidence type="ECO:0000313" key="2">
    <source>
        <dbReference type="EMBL" id="RSH91970.1"/>
    </source>
</evidence>
<evidence type="ECO:0000256" key="1">
    <source>
        <dbReference type="SAM" id="MobiDB-lite"/>
    </source>
</evidence>
<keyword evidence="3" id="KW-1185">Reference proteome</keyword>
<organism evidence="2 3">
    <name type="scientific">Saitozyma podzolica</name>
    <dbReference type="NCBI Taxonomy" id="1890683"/>
    <lineage>
        <taxon>Eukaryota</taxon>
        <taxon>Fungi</taxon>
        <taxon>Dikarya</taxon>
        <taxon>Basidiomycota</taxon>
        <taxon>Agaricomycotina</taxon>
        <taxon>Tremellomycetes</taxon>
        <taxon>Tremellales</taxon>
        <taxon>Trimorphomycetaceae</taxon>
        <taxon>Saitozyma</taxon>
    </lineage>
</organism>
<name>A0A427YLN0_9TREE</name>
<feature type="compositionally biased region" description="Polar residues" evidence="1">
    <location>
        <begin position="80"/>
        <end position="89"/>
    </location>
</feature>
<reference evidence="2 3" key="1">
    <citation type="submission" date="2018-11" db="EMBL/GenBank/DDBJ databases">
        <title>Genome sequence of Saitozyma podzolica DSM 27192.</title>
        <authorList>
            <person name="Aliyu H."/>
            <person name="Gorte O."/>
            <person name="Ochsenreither K."/>
        </authorList>
    </citation>
    <scope>NUCLEOTIDE SEQUENCE [LARGE SCALE GENOMIC DNA]</scope>
    <source>
        <strain evidence="2 3">DSM 27192</strain>
    </source>
</reference>
<dbReference type="STRING" id="1890683.A0A427YLN0"/>
<feature type="compositionally biased region" description="Polar residues" evidence="1">
    <location>
        <begin position="14"/>
        <end position="23"/>
    </location>
</feature>
<feature type="region of interest" description="Disordered" evidence="1">
    <location>
        <begin position="449"/>
        <end position="508"/>
    </location>
</feature>
<feature type="region of interest" description="Disordered" evidence="1">
    <location>
        <begin position="263"/>
        <end position="283"/>
    </location>
</feature>
<feature type="region of interest" description="Disordered" evidence="1">
    <location>
        <begin position="736"/>
        <end position="786"/>
    </location>
</feature>
<evidence type="ECO:0000313" key="3">
    <source>
        <dbReference type="Proteomes" id="UP000279259"/>
    </source>
</evidence>
<protein>
    <recommendedName>
        <fullName evidence="4">CBS domain-containing protein</fullName>
    </recommendedName>
</protein>
<comment type="caution">
    <text evidence="2">The sequence shown here is derived from an EMBL/GenBank/DDBJ whole genome shotgun (WGS) entry which is preliminary data.</text>
</comment>